<dbReference type="RefSeq" id="WP_344156148.1">
    <property type="nucleotide sequence ID" value="NZ_BAAANF010000017.1"/>
</dbReference>
<comment type="caution">
    <text evidence="6">The sequence shown here is derived from an EMBL/GenBank/DDBJ whole genome shotgun (WGS) entry which is preliminary data.</text>
</comment>
<dbReference type="InterPro" id="IPR005561">
    <property type="entry name" value="ANTAR"/>
</dbReference>
<evidence type="ECO:0000256" key="2">
    <source>
        <dbReference type="ARBA" id="ARBA00022777"/>
    </source>
</evidence>
<dbReference type="SMART" id="SM01012">
    <property type="entry name" value="ANTAR"/>
    <property type="match status" value="1"/>
</dbReference>
<evidence type="ECO:0000313" key="7">
    <source>
        <dbReference type="Proteomes" id="UP001500280"/>
    </source>
</evidence>
<keyword evidence="1" id="KW-0808">Transferase</keyword>
<keyword evidence="2" id="KW-0418">Kinase</keyword>
<dbReference type="Proteomes" id="UP001500280">
    <property type="component" value="Unassembled WGS sequence"/>
</dbReference>
<dbReference type="Gene3D" id="1.10.10.10">
    <property type="entry name" value="Winged helix-like DNA-binding domain superfamily/Winged helix DNA-binding domain"/>
    <property type="match status" value="1"/>
</dbReference>
<dbReference type="SUPFAM" id="SSF55781">
    <property type="entry name" value="GAF domain-like"/>
    <property type="match status" value="1"/>
</dbReference>
<dbReference type="PROSITE" id="PS50921">
    <property type="entry name" value="ANTAR"/>
    <property type="match status" value="1"/>
</dbReference>
<dbReference type="Pfam" id="PF13185">
    <property type="entry name" value="GAF_2"/>
    <property type="match status" value="1"/>
</dbReference>
<evidence type="ECO:0000256" key="1">
    <source>
        <dbReference type="ARBA" id="ARBA00022679"/>
    </source>
</evidence>
<dbReference type="InterPro" id="IPR036388">
    <property type="entry name" value="WH-like_DNA-bd_sf"/>
</dbReference>
<sequence>MPQHNSSAEAFGRLATELQAADGLELTIDGIVQFALTAVWCKYASVVLIGPNRQPQVMAMTDPRLTKLDEAVIEADDGPLLTVIRENVAVLVPDIANDCRWPAAWSDALIAEGIHSAIHLPLPIGGRARAVMSLYSDVPNGFGADELAVAQILADHATVAIAGARREVDLSLAADARNLVGQAMGILMERYDLDHEQAFAVLKRYSQDNNRKLHDVARELIDTRVLRKS</sequence>
<dbReference type="InterPro" id="IPR011006">
    <property type="entry name" value="CheY-like_superfamily"/>
</dbReference>
<dbReference type="EMBL" id="BAAANF010000017">
    <property type="protein sequence ID" value="GAA1696572.1"/>
    <property type="molecule type" value="Genomic_DNA"/>
</dbReference>
<accession>A0ABN2I142</accession>
<proteinExistence type="predicted"/>
<dbReference type="Gene3D" id="3.30.450.40">
    <property type="match status" value="1"/>
</dbReference>
<reference evidence="6 7" key="1">
    <citation type="journal article" date="2019" name="Int. J. Syst. Evol. Microbiol.">
        <title>The Global Catalogue of Microorganisms (GCM) 10K type strain sequencing project: providing services to taxonomists for standard genome sequencing and annotation.</title>
        <authorList>
            <consortium name="The Broad Institute Genomics Platform"/>
            <consortium name="The Broad Institute Genome Sequencing Center for Infectious Disease"/>
            <person name="Wu L."/>
            <person name="Ma J."/>
        </authorList>
    </citation>
    <scope>NUCLEOTIDE SEQUENCE [LARGE SCALE GENOMIC DNA]</scope>
    <source>
        <strain evidence="6 7">JCM 14307</strain>
    </source>
</reference>
<keyword evidence="7" id="KW-1185">Reference proteome</keyword>
<name>A0ABN2I142_9ACTN</name>
<protein>
    <submittedName>
        <fullName evidence="6">GAF and ANTAR domain-containing protein</fullName>
    </submittedName>
</protein>
<dbReference type="InterPro" id="IPR029016">
    <property type="entry name" value="GAF-like_dom_sf"/>
</dbReference>
<dbReference type="InterPro" id="IPR003018">
    <property type="entry name" value="GAF"/>
</dbReference>
<evidence type="ECO:0000256" key="4">
    <source>
        <dbReference type="ARBA" id="ARBA00023163"/>
    </source>
</evidence>
<keyword evidence="3" id="KW-0805">Transcription regulation</keyword>
<evidence type="ECO:0000313" key="6">
    <source>
        <dbReference type="EMBL" id="GAA1696572.1"/>
    </source>
</evidence>
<dbReference type="SUPFAM" id="SSF52172">
    <property type="entry name" value="CheY-like"/>
    <property type="match status" value="1"/>
</dbReference>
<evidence type="ECO:0000256" key="3">
    <source>
        <dbReference type="ARBA" id="ARBA00023015"/>
    </source>
</evidence>
<gene>
    <name evidence="6" type="ORF">GCM10009745_48290</name>
</gene>
<organism evidence="6 7">
    <name type="scientific">Kribbella yunnanensis</name>
    <dbReference type="NCBI Taxonomy" id="190194"/>
    <lineage>
        <taxon>Bacteria</taxon>
        <taxon>Bacillati</taxon>
        <taxon>Actinomycetota</taxon>
        <taxon>Actinomycetes</taxon>
        <taxon>Propionibacteriales</taxon>
        <taxon>Kribbellaceae</taxon>
        <taxon>Kribbella</taxon>
    </lineage>
</organism>
<dbReference type="SMART" id="SM00065">
    <property type="entry name" value="GAF"/>
    <property type="match status" value="1"/>
</dbReference>
<dbReference type="Pfam" id="PF03861">
    <property type="entry name" value="ANTAR"/>
    <property type="match status" value="1"/>
</dbReference>
<keyword evidence="4" id="KW-0804">Transcription</keyword>
<dbReference type="InterPro" id="IPR012074">
    <property type="entry name" value="GAF_ANTAR"/>
</dbReference>
<feature type="domain" description="ANTAR" evidence="5">
    <location>
        <begin position="160"/>
        <end position="221"/>
    </location>
</feature>
<evidence type="ECO:0000259" key="5">
    <source>
        <dbReference type="PROSITE" id="PS50921"/>
    </source>
</evidence>
<dbReference type="PIRSF" id="PIRSF036625">
    <property type="entry name" value="GAF_ANTAR"/>
    <property type="match status" value="1"/>
</dbReference>